<dbReference type="Gene3D" id="1.25.10.90">
    <property type="match status" value="1"/>
</dbReference>
<dbReference type="RefSeq" id="WP_016115209.1">
    <property type="nucleotide sequence ID" value="NZ_CP189809.1"/>
</dbReference>
<name>A0A1Y3MIL1_9BACI</name>
<reference evidence="1 2" key="1">
    <citation type="submission" date="2017-02" db="EMBL/GenBank/DDBJ databases">
        <title>Bacillus pseudomycoides isolate FSL K6-0042.</title>
        <authorList>
            <person name="Kovac J."/>
        </authorList>
    </citation>
    <scope>NUCLEOTIDE SEQUENCE [LARGE SCALE GENOMIC DNA]</scope>
    <source>
        <strain evidence="1 2">FSL K6-0042</strain>
    </source>
</reference>
<evidence type="ECO:0000313" key="1">
    <source>
        <dbReference type="EMBL" id="OUM48280.1"/>
    </source>
</evidence>
<evidence type="ECO:0000313" key="2">
    <source>
        <dbReference type="Proteomes" id="UP000195321"/>
    </source>
</evidence>
<proteinExistence type="predicted"/>
<dbReference type="EMBL" id="MWPX01000014">
    <property type="protein sequence ID" value="OUM48280.1"/>
    <property type="molecule type" value="Genomic_DNA"/>
</dbReference>
<accession>A0A1Y3MIL1</accession>
<comment type="caution">
    <text evidence="1">The sequence shown here is derived from an EMBL/GenBank/DDBJ whole genome shotgun (WGS) entry which is preliminary data.</text>
</comment>
<protein>
    <submittedName>
        <fullName evidence="1">DNA alkylation repair protein</fullName>
    </submittedName>
</protein>
<organism evidence="1 2">
    <name type="scientific">Bacillus pseudomycoides</name>
    <dbReference type="NCBI Taxonomy" id="64104"/>
    <lineage>
        <taxon>Bacteria</taxon>
        <taxon>Bacillati</taxon>
        <taxon>Bacillota</taxon>
        <taxon>Bacilli</taxon>
        <taxon>Bacillales</taxon>
        <taxon>Bacillaceae</taxon>
        <taxon>Bacillus</taxon>
        <taxon>Bacillus cereus group</taxon>
    </lineage>
</organism>
<sequence>MILEEIMHQLEECGTEQNRKTYKNHGAKEPLFGVSFANLKQLKKKIKKDHELAMSLWETKNMDAMTLATMIVDPKKFTSEQLDEWVQEVDYYCLMDVLMSAVSSSPIAIEKLKKWTASQDEWIGRAGWSLLANVAIKDKSLEDEFFLPFLKEIKVHIHTEKNRKKETMNSALIAIGIRNDELEQKAITIAREIGKVDVDHGATSCKTPEAEAYIIKARDRERNKKRK</sequence>
<dbReference type="CDD" id="cd06561">
    <property type="entry name" value="AlkD_like"/>
    <property type="match status" value="1"/>
</dbReference>
<dbReference type="PANTHER" id="PTHR41291:SF1">
    <property type="entry name" value="DNA ALKYLATION REPAIR PROTEIN"/>
    <property type="match status" value="1"/>
</dbReference>
<dbReference type="AlphaFoldDB" id="A0A1Y3MIL1"/>
<dbReference type="Proteomes" id="UP000195321">
    <property type="component" value="Unassembled WGS sequence"/>
</dbReference>
<dbReference type="InterPro" id="IPR014825">
    <property type="entry name" value="DNA_alkylation"/>
</dbReference>
<dbReference type="SUPFAM" id="SSF48371">
    <property type="entry name" value="ARM repeat"/>
    <property type="match status" value="1"/>
</dbReference>
<dbReference type="Pfam" id="PF08713">
    <property type="entry name" value="DNA_alkylation"/>
    <property type="match status" value="1"/>
</dbReference>
<dbReference type="PANTHER" id="PTHR41291">
    <property type="entry name" value="DNA ALKYLATION REPAIR PROTEIN"/>
    <property type="match status" value="1"/>
</dbReference>
<dbReference type="InterPro" id="IPR016024">
    <property type="entry name" value="ARM-type_fold"/>
</dbReference>
<gene>
    <name evidence="1" type="ORF">BW425_14040</name>
</gene>